<dbReference type="InterPro" id="IPR002347">
    <property type="entry name" value="SDR_fam"/>
</dbReference>
<dbReference type="InterPro" id="IPR052228">
    <property type="entry name" value="Sec_Metab_Biosynth_Oxidored"/>
</dbReference>
<keyword evidence="2" id="KW-0732">Signal</keyword>
<keyword evidence="4" id="KW-1185">Reference proteome</keyword>
<protein>
    <recommendedName>
        <fullName evidence="5">Ketoreductase (KR) domain-containing protein</fullName>
    </recommendedName>
</protein>
<comment type="caution">
    <text evidence="3">The sequence shown here is derived from an EMBL/GenBank/DDBJ whole genome shotgun (WGS) entry which is preliminary data.</text>
</comment>
<dbReference type="PANTHER" id="PTHR47534:SF3">
    <property type="entry name" value="ALCOHOL DEHYDROGENASE-LIKE C-TERMINAL DOMAIN-CONTAINING PROTEIN"/>
    <property type="match status" value="1"/>
</dbReference>
<evidence type="ECO:0000313" key="3">
    <source>
        <dbReference type="EMBL" id="TFY78380.1"/>
    </source>
</evidence>
<dbReference type="PRINTS" id="PR00081">
    <property type="entry name" value="GDHRDH"/>
</dbReference>
<proteinExistence type="predicted"/>
<evidence type="ECO:0000313" key="4">
    <source>
        <dbReference type="Proteomes" id="UP000298061"/>
    </source>
</evidence>
<dbReference type="SUPFAM" id="SSF51735">
    <property type="entry name" value="NAD(P)-binding Rossmann-fold domains"/>
    <property type="match status" value="1"/>
</dbReference>
<dbReference type="GO" id="GO:0016491">
    <property type="term" value="F:oxidoreductase activity"/>
    <property type="evidence" value="ECO:0007669"/>
    <property type="project" value="UniProtKB-KW"/>
</dbReference>
<accession>A0A4Y9ZW40</accession>
<dbReference type="STRING" id="135208.A0A4Y9ZW40"/>
<name>A0A4Y9ZW40_9AGAM</name>
<dbReference type="AlphaFoldDB" id="A0A4Y9ZW40"/>
<dbReference type="EMBL" id="SFCI01000692">
    <property type="protein sequence ID" value="TFY78380.1"/>
    <property type="molecule type" value="Genomic_DNA"/>
</dbReference>
<dbReference type="Proteomes" id="UP000298061">
    <property type="component" value="Unassembled WGS sequence"/>
</dbReference>
<evidence type="ECO:0008006" key="5">
    <source>
        <dbReference type="Google" id="ProtNLM"/>
    </source>
</evidence>
<feature type="chain" id="PRO_5021333837" description="Ketoreductase (KR) domain-containing protein" evidence="2">
    <location>
        <begin position="26"/>
        <end position="327"/>
    </location>
</feature>
<dbReference type="OrthoDB" id="2898509at2759"/>
<feature type="signal peptide" evidence="2">
    <location>
        <begin position="1"/>
        <end position="25"/>
    </location>
</feature>
<gene>
    <name evidence="3" type="ORF">EWM64_g5634</name>
</gene>
<dbReference type="Pfam" id="PF00106">
    <property type="entry name" value="adh_short"/>
    <property type="match status" value="1"/>
</dbReference>
<dbReference type="Gene3D" id="3.40.50.720">
    <property type="entry name" value="NAD(P)-binding Rossmann-like Domain"/>
    <property type="match status" value="1"/>
</dbReference>
<reference evidence="3 4" key="1">
    <citation type="submission" date="2019-02" db="EMBL/GenBank/DDBJ databases">
        <title>Genome sequencing of the rare red list fungi Hericium alpestre (H. flagellum).</title>
        <authorList>
            <person name="Buettner E."/>
            <person name="Kellner H."/>
        </authorList>
    </citation>
    <scope>NUCLEOTIDE SEQUENCE [LARGE SCALE GENOMIC DNA]</scope>
    <source>
        <strain evidence="3 4">DSM 108284</strain>
    </source>
</reference>
<keyword evidence="1" id="KW-0560">Oxidoreductase</keyword>
<organism evidence="3 4">
    <name type="scientific">Hericium alpestre</name>
    <dbReference type="NCBI Taxonomy" id="135208"/>
    <lineage>
        <taxon>Eukaryota</taxon>
        <taxon>Fungi</taxon>
        <taxon>Dikarya</taxon>
        <taxon>Basidiomycota</taxon>
        <taxon>Agaricomycotina</taxon>
        <taxon>Agaricomycetes</taxon>
        <taxon>Russulales</taxon>
        <taxon>Hericiaceae</taxon>
        <taxon>Hericium</taxon>
    </lineage>
</organism>
<dbReference type="PANTHER" id="PTHR47534">
    <property type="entry name" value="YALI0E05731P"/>
    <property type="match status" value="1"/>
</dbReference>
<dbReference type="InterPro" id="IPR036291">
    <property type="entry name" value="NAD(P)-bd_dom_sf"/>
</dbReference>
<sequence length="327" mass="35134">MFSLRRVVAILIALLIALILSNRRASRSFPMASQAAAKNLASAAKLSNPTAVFVGGTSGIGQGMVEAFNRHTKGNSNIVLVGRNREAAESIISKMRAANGNSSTTGSYEFVHCDVSLISDVKRSAADIFSRHPKINFLVITAGVLGAAQTATAEGLDKETSVHYYGRWSFIHELLPALRAARDAKQDSKVLSVFSAGRGGGPYDAAAWNDLMCEEFALRNPGIAFGHAFPGGVRTNLLKASDSLVLHAINVILPLLRPFTVSQDECGEYLWSGLYRSTADKGSGSVPGAWRIGSKGEDLGMARYFGSPEQRRKLWESTARTTKTEDP</sequence>
<evidence type="ECO:0000256" key="1">
    <source>
        <dbReference type="ARBA" id="ARBA00023002"/>
    </source>
</evidence>
<evidence type="ECO:0000256" key="2">
    <source>
        <dbReference type="SAM" id="SignalP"/>
    </source>
</evidence>